<sequence length="141" mass="16110">MKMMTKTAEDANDDADDPNDDDDSDDDDDHGNVDDYDDDDMANADDYFLDDANDVSDADDDDEDDDDNDANMFLYLDEETPQLSKWPRRLHLVIPNCFVPTAPMRKRVQFKSPYFVLDEDCGCTCTTLPPYVEEKASKDEL</sequence>
<evidence type="ECO:0000313" key="2">
    <source>
        <dbReference type="EMBL" id="CAH3040863.1"/>
    </source>
</evidence>
<feature type="region of interest" description="Disordered" evidence="1">
    <location>
        <begin position="1"/>
        <end position="70"/>
    </location>
</feature>
<gene>
    <name evidence="2" type="ORF">PLOB_00045513</name>
</gene>
<proteinExistence type="predicted"/>
<evidence type="ECO:0000313" key="3">
    <source>
        <dbReference type="Proteomes" id="UP001159405"/>
    </source>
</evidence>
<dbReference type="EMBL" id="CALNXK010000008">
    <property type="protein sequence ID" value="CAH3040863.1"/>
    <property type="molecule type" value="Genomic_DNA"/>
</dbReference>
<comment type="caution">
    <text evidence="2">The sequence shown here is derived from an EMBL/GenBank/DDBJ whole genome shotgun (WGS) entry which is preliminary data.</text>
</comment>
<keyword evidence="3" id="KW-1185">Reference proteome</keyword>
<reference evidence="2 3" key="1">
    <citation type="submission" date="2022-05" db="EMBL/GenBank/DDBJ databases">
        <authorList>
            <consortium name="Genoscope - CEA"/>
            <person name="William W."/>
        </authorList>
    </citation>
    <scope>NUCLEOTIDE SEQUENCE [LARGE SCALE GENOMIC DNA]</scope>
</reference>
<organism evidence="2 3">
    <name type="scientific">Porites lobata</name>
    <dbReference type="NCBI Taxonomy" id="104759"/>
    <lineage>
        <taxon>Eukaryota</taxon>
        <taxon>Metazoa</taxon>
        <taxon>Cnidaria</taxon>
        <taxon>Anthozoa</taxon>
        <taxon>Hexacorallia</taxon>
        <taxon>Scleractinia</taxon>
        <taxon>Fungiina</taxon>
        <taxon>Poritidae</taxon>
        <taxon>Porites</taxon>
    </lineage>
</organism>
<accession>A0ABN8N3Q7</accession>
<dbReference type="Proteomes" id="UP001159405">
    <property type="component" value="Unassembled WGS sequence"/>
</dbReference>
<evidence type="ECO:0000256" key="1">
    <source>
        <dbReference type="SAM" id="MobiDB-lite"/>
    </source>
</evidence>
<protein>
    <submittedName>
        <fullName evidence="2">Uncharacterized protein</fullName>
    </submittedName>
</protein>
<feature type="compositionally biased region" description="Acidic residues" evidence="1">
    <location>
        <begin position="10"/>
        <end position="69"/>
    </location>
</feature>
<name>A0ABN8N3Q7_9CNID</name>